<dbReference type="STRING" id="206665.SAMN04488516_11516"/>
<dbReference type="Pfam" id="PF01479">
    <property type="entry name" value="S4"/>
    <property type="match status" value="1"/>
</dbReference>
<accession>A0A1H0FXQ8</accession>
<dbReference type="OrthoDB" id="128480at2"/>
<dbReference type="SUPFAM" id="SSF55120">
    <property type="entry name" value="Pseudouridine synthase"/>
    <property type="match status" value="1"/>
</dbReference>
<dbReference type="Proteomes" id="UP000199602">
    <property type="component" value="Unassembled WGS sequence"/>
</dbReference>
<keyword evidence="2" id="KW-0413">Isomerase</keyword>
<dbReference type="CDD" id="cd00165">
    <property type="entry name" value="S4"/>
    <property type="match status" value="1"/>
</dbReference>
<dbReference type="EMBL" id="FNIN01000015">
    <property type="protein sequence ID" value="SDN99351.1"/>
    <property type="molecule type" value="Genomic_DNA"/>
</dbReference>
<evidence type="ECO:0000256" key="1">
    <source>
        <dbReference type="ARBA" id="ARBA00010876"/>
    </source>
</evidence>
<dbReference type="InterPro" id="IPR006224">
    <property type="entry name" value="PsdUridine_synth_RluA-like_CS"/>
</dbReference>
<evidence type="ECO:0000259" key="4">
    <source>
        <dbReference type="SMART" id="SM00363"/>
    </source>
</evidence>
<dbReference type="InterPro" id="IPR002942">
    <property type="entry name" value="S4_RNA-bd"/>
</dbReference>
<evidence type="ECO:0000313" key="6">
    <source>
        <dbReference type="Proteomes" id="UP000199602"/>
    </source>
</evidence>
<dbReference type="PROSITE" id="PS50889">
    <property type="entry name" value="S4"/>
    <property type="match status" value="1"/>
</dbReference>
<evidence type="ECO:0000313" key="5">
    <source>
        <dbReference type="EMBL" id="SDN99351.1"/>
    </source>
</evidence>
<sequence>MYKRLDIAVAKQFKISRRQAKEAIRQGRVLVNGKNVRQGSFFVQESDDIRFLSEDYKFFTLPLIRIIKEERNFAAISKPEKIHSAKGKDKQNIEENLSFIFPNKNAQLLNRLDFLTSGILIIAFNSQAKEEYSYYQSQGKTVKIYLAKVWGVLTHSLLIKWQLDVKKRKKVKVIKQEERSSLRFTWVEPIFQEQDTTVVKVKILKGKRHQIRAHLASVGYPIVGDNLYLSSQDTTSSLFLHHTVFSMPGFKVIDKPSWLSQSIFSSINF</sequence>
<dbReference type="GO" id="GO:0000455">
    <property type="term" value="P:enzyme-directed rRNA pseudouridine synthesis"/>
    <property type="evidence" value="ECO:0007669"/>
    <property type="project" value="TreeGrafter"/>
</dbReference>
<dbReference type="GO" id="GO:0120159">
    <property type="term" value="F:rRNA pseudouridine synthase activity"/>
    <property type="evidence" value="ECO:0007669"/>
    <property type="project" value="UniProtKB-ARBA"/>
</dbReference>
<dbReference type="PROSITE" id="PS01129">
    <property type="entry name" value="PSI_RLU"/>
    <property type="match status" value="1"/>
</dbReference>
<dbReference type="GO" id="GO:0003723">
    <property type="term" value="F:RNA binding"/>
    <property type="evidence" value="ECO:0007669"/>
    <property type="project" value="UniProtKB-KW"/>
</dbReference>
<dbReference type="CDD" id="cd02869">
    <property type="entry name" value="PseudoU_synth_RluA_like"/>
    <property type="match status" value="1"/>
</dbReference>
<gene>
    <name evidence="5" type="ORF">SAMN04488516_11516</name>
</gene>
<dbReference type="AlphaFoldDB" id="A0A1H0FXQ8"/>
<dbReference type="Gene3D" id="3.30.2350.10">
    <property type="entry name" value="Pseudouridine synthase"/>
    <property type="match status" value="1"/>
</dbReference>
<dbReference type="RefSeq" id="WP_092066351.1">
    <property type="nucleotide sequence ID" value="NZ_FNIN01000015.1"/>
</dbReference>
<evidence type="ECO:0000256" key="3">
    <source>
        <dbReference type="PROSITE-ProRule" id="PRU00182"/>
    </source>
</evidence>
<dbReference type="InterPro" id="IPR036986">
    <property type="entry name" value="S4_RNA-bd_sf"/>
</dbReference>
<keyword evidence="3" id="KW-0694">RNA-binding</keyword>
<dbReference type="PANTHER" id="PTHR21600">
    <property type="entry name" value="MITOCHONDRIAL RNA PSEUDOURIDINE SYNTHASE"/>
    <property type="match status" value="1"/>
</dbReference>
<protein>
    <submittedName>
        <fullName evidence="5">23S rRNA pseudouridine1911/1915/1917 synthase</fullName>
    </submittedName>
</protein>
<dbReference type="InterPro" id="IPR020103">
    <property type="entry name" value="PsdUridine_synth_cat_dom_sf"/>
</dbReference>
<proteinExistence type="inferred from homology"/>
<reference evidence="5 6" key="1">
    <citation type="submission" date="2016-10" db="EMBL/GenBank/DDBJ databases">
        <authorList>
            <person name="de Groot N.N."/>
        </authorList>
    </citation>
    <scope>NUCLEOTIDE SEQUENCE [LARGE SCALE GENOMIC DNA]</scope>
    <source>
        <strain evidence="5 6">DSM 15269</strain>
    </source>
</reference>
<comment type="similarity">
    <text evidence="1">Belongs to the pseudouridine synthase RluA family.</text>
</comment>
<dbReference type="SUPFAM" id="SSF55174">
    <property type="entry name" value="Alpha-L RNA-binding motif"/>
    <property type="match status" value="1"/>
</dbReference>
<feature type="domain" description="RNA-binding S4" evidence="4">
    <location>
        <begin position="3"/>
        <end position="65"/>
    </location>
</feature>
<dbReference type="Gene3D" id="3.10.290.10">
    <property type="entry name" value="RNA-binding S4 domain"/>
    <property type="match status" value="1"/>
</dbReference>
<keyword evidence="6" id="KW-1185">Reference proteome</keyword>
<dbReference type="InterPro" id="IPR006145">
    <property type="entry name" value="PsdUridine_synth_RsuA/RluA"/>
</dbReference>
<dbReference type="InterPro" id="IPR050188">
    <property type="entry name" value="RluA_PseudoU_synthase"/>
</dbReference>
<dbReference type="PANTHER" id="PTHR21600:SF87">
    <property type="entry name" value="RNA PSEUDOURIDYLATE SYNTHASE DOMAIN-CONTAINING PROTEIN 1"/>
    <property type="match status" value="1"/>
</dbReference>
<name>A0A1H0FXQ8_9BACT</name>
<dbReference type="Pfam" id="PF00849">
    <property type="entry name" value="PseudoU_synth_2"/>
    <property type="match status" value="1"/>
</dbReference>
<organism evidence="5 6">
    <name type="scientific">Desulfonauticus submarinus</name>
    <dbReference type="NCBI Taxonomy" id="206665"/>
    <lineage>
        <taxon>Bacteria</taxon>
        <taxon>Pseudomonadati</taxon>
        <taxon>Thermodesulfobacteriota</taxon>
        <taxon>Desulfovibrionia</taxon>
        <taxon>Desulfovibrionales</taxon>
        <taxon>Desulfonauticaceae</taxon>
        <taxon>Desulfonauticus</taxon>
    </lineage>
</organism>
<evidence type="ECO:0000256" key="2">
    <source>
        <dbReference type="ARBA" id="ARBA00023235"/>
    </source>
</evidence>
<dbReference type="SMART" id="SM00363">
    <property type="entry name" value="S4"/>
    <property type="match status" value="1"/>
</dbReference>